<dbReference type="Proteomes" id="UP000186922">
    <property type="component" value="Unassembled WGS sequence"/>
</dbReference>
<evidence type="ECO:0000313" key="2">
    <source>
        <dbReference type="EMBL" id="GAV09864.1"/>
    </source>
</evidence>
<evidence type="ECO:0008006" key="4">
    <source>
        <dbReference type="Google" id="ProtNLM"/>
    </source>
</evidence>
<dbReference type="EMBL" id="BDGG01000035">
    <property type="protein sequence ID" value="GAV09864.1"/>
    <property type="molecule type" value="Genomic_DNA"/>
</dbReference>
<gene>
    <name evidence="2" type="primary">RvY_19336-1</name>
    <name evidence="2" type="synonym">RvY_19336.1</name>
    <name evidence="2" type="ORF">RvY_19336</name>
</gene>
<organism evidence="2 3">
    <name type="scientific">Ramazzottius varieornatus</name>
    <name type="common">Water bear</name>
    <name type="synonym">Tardigrade</name>
    <dbReference type="NCBI Taxonomy" id="947166"/>
    <lineage>
        <taxon>Eukaryota</taxon>
        <taxon>Metazoa</taxon>
        <taxon>Ecdysozoa</taxon>
        <taxon>Tardigrada</taxon>
        <taxon>Eutardigrada</taxon>
        <taxon>Parachela</taxon>
        <taxon>Hypsibioidea</taxon>
        <taxon>Ramazzottiidae</taxon>
        <taxon>Ramazzottius</taxon>
    </lineage>
</organism>
<dbReference type="Gene3D" id="1.20.1070.10">
    <property type="entry name" value="Rhodopsin 7-helix transmembrane proteins"/>
    <property type="match status" value="1"/>
</dbReference>
<feature type="transmembrane region" description="Helical" evidence="1">
    <location>
        <begin position="20"/>
        <end position="47"/>
    </location>
</feature>
<dbReference type="AlphaFoldDB" id="A0A1D1WBU7"/>
<accession>A0A1D1WBU7</accession>
<evidence type="ECO:0000256" key="1">
    <source>
        <dbReference type="SAM" id="Phobius"/>
    </source>
</evidence>
<comment type="caution">
    <text evidence="2">The sequence shown here is derived from an EMBL/GenBank/DDBJ whole genome shotgun (WGS) entry which is preliminary data.</text>
</comment>
<reference evidence="2 3" key="1">
    <citation type="journal article" date="2016" name="Nat. Commun.">
        <title>Extremotolerant tardigrade genome and improved radiotolerance of human cultured cells by tardigrade-unique protein.</title>
        <authorList>
            <person name="Hashimoto T."/>
            <person name="Horikawa D.D."/>
            <person name="Saito Y."/>
            <person name="Kuwahara H."/>
            <person name="Kozuka-Hata H."/>
            <person name="Shin-I T."/>
            <person name="Minakuchi Y."/>
            <person name="Ohishi K."/>
            <person name="Motoyama A."/>
            <person name="Aizu T."/>
            <person name="Enomoto A."/>
            <person name="Kondo K."/>
            <person name="Tanaka S."/>
            <person name="Hara Y."/>
            <person name="Koshikawa S."/>
            <person name="Sagara H."/>
            <person name="Miura T."/>
            <person name="Yokobori S."/>
            <person name="Miyagawa K."/>
            <person name="Suzuki Y."/>
            <person name="Kubo T."/>
            <person name="Oyama M."/>
            <person name="Kohara Y."/>
            <person name="Fujiyama A."/>
            <person name="Arakawa K."/>
            <person name="Katayama T."/>
            <person name="Toyoda A."/>
            <person name="Kunieda T."/>
        </authorList>
    </citation>
    <scope>NUCLEOTIDE SEQUENCE [LARGE SCALE GENOMIC DNA]</scope>
    <source>
        <strain evidence="2 3">YOKOZUNA-1</strain>
    </source>
</reference>
<keyword evidence="1" id="KW-0812">Transmembrane</keyword>
<name>A0A1D1WBU7_RAMVA</name>
<feature type="transmembrane region" description="Helical" evidence="1">
    <location>
        <begin position="99"/>
        <end position="121"/>
    </location>
</feature>
<sequence length="203" mass="23182">MYQNGSEADFFLHNIPAEWLRAWSIFSLLLITTAASFNGFNLFALLLHCCRFKFSPTRNLLVILFIHDLLLSAFFYPAIIENLVNGNHGLWKNVELCQVFGFCNTFCSMHTTFMGAQIALYRTFVTSQNHNNSRVLDRKERLAVKIMVTTTTIIGLVTASVPFMFTDEMEIKPPYGFCGPNTHQYAKGIQIVKMVYEKLDGDE</sequence>
<feature type="transmembrane region" description="Helical" evidence="1">
    <location>
        <begin position="59"/>
        <end position="79"/>
    </location>
</feature>
<keyword evidence="3" id="KW-1185">Reference proteome</keyword>
<evidence type="ECO:0000313" key="3">
    <source>
        <dbReference type="Proteomes" id="UP000186922"/>
    </source>
</evidence>
<dbReference type="SUPFAM" id="SSF81321">
    <property type="entry name" value="Family A G protein-coupled receptor-like"/>
    <property type="match status" value="1"/>
</dbReference>
<keyword evidence="1" id="KW-1133">Transmembrane helix</keyword>
<proteinExistence type="predicted"/>
<feature type="transmembrane region" description="Helical" evidence="1">
    <location>
        <begin position="142"/>
        <end position="165"/>
    </location>
</feature>
<protein>
    <recommendedName>
        <fullName evidence="4">G-protein coupled receptors family 1 profile domain-containing protein</fullName>
    </recommendedName>
</protein>
<keyword evidence="1" id="KW-0472">Membrane</keyword>